<evidence type="ECO:0000256" key="2">
    <source>
        <dbReference type="SAM" id="Phobius"/>
    </source>
</evidence>
<name>A0A2Z4U9C0_9FIRM</name>
<feature type="transmembrane region" description="Helical" evidence="2">
    <location>
        <begin position="60"/>
        <end position="79"/>
    </location>
</feature>
<evidence type="ECO:0000313" key="4">
    <source>
        <dbReference type="Proteomes" id="UP000250003"/>
    </source>
</evidence>
<keyword evidence="1" id="KW-0175">Coiled coil</keyword>
<organism evidence="3 4">
    <name type="scientific">Blautia argi</name>
    <dbReference type="NCBI Taxonomy" id="1912897"/>
    <lineage>
        <taxon>Bacteria</taxon>
        <taxon>Bacillati</taxon>
        <taxon>Bacillota</taxon>
        <taxon>Clostridia</taxon>
        <taxon>Lachnospirales</taxon>
        <taxon>Lachnospiraceae</taxon>
        <taxon>Blautia</taxon>
    </lineage>
</organism>
<dbReference type="AlphaFoldDB" id="A0A2Z4U9C0"/>
<dbReference type="EMBL" id="CP030280">
    <property type="protein sequence ID" value="AWY97636.1"/>
    <property type="molecule type" value="Genomic_DNA"/>
</dbReference>
<evidence type="ECO:0000256" key="1">
    <source>
        <dbReference type="SAM" id="Coils"/>
    </source>
</evidence>
<accession>A0A2Z4U9C0</accession>
<gene>
    <name evidence="3" type="ORF">DQQ01_05135</name>
</gene>
<keyword evidence="4" id="KW-1185">Reference proteome</keyword>
<sequence>MASTRNRNKYDNRKVQKRGAYFEDGNAARRLEEVPGRPKKKMSRTVQKNRANSTSMGRGYIVFLTFICALATGACVHYIKLTAEFTAQRSAKAQLELELNELKADNDAYYSDVVSGMDLDKIRDRAIDELGMEYVTEDQIKYYVPGNNSYVRQYQDIPEE</sequence>
<evidence type="ECO:0000313" key="3">
    <source>
        <dbReference type="EMBL" id="AWY97636.1"/>
    </source>
</evidence>
<dbReference type="OrthoDB" id="2051525at2"/>
<protein>
    <recommendedName>
        <fullName evidence="5">Cell division protein FtsL</fullName>
    </recommendedName>
</protein>
<keyword evidence="2" id="KW-0472">Membrane</keyword>
<keyword evidence="2" id="KW-1133">Transmembrane helix</keyword>
<reference evidence="4" key="1">
    <citation type="submission" date="2018-06" db="EMBL/GenBank/DDBJ databases">
        <title>Description of Blautia argi sp. nov., a new anaerobic isolated from dog feces.</title>
        <authorList>
            <person name="Chang Y.-H."/>
            <person name="Paek J."/>
            <person name="Shin Y."/>
        </authorList>
    </citation>
    <scope>NUCLEOTIDE SEQUENCE [LARGE SCALE GENOMIC DNA]</scope>
    <source>
        <strain evidence="4">KCTC 15426</strain>
    </source>
</reference>
<proteinExistence type="predicted"/>
<feature type="coiled-coil region" evidence="1">
    <location>
        <begin position="85"/>
        <end position="112"/>
    </location>
</feature>
<dbReference type="Proteomes" id="UP000250003">
    <property type="component" value="Chromosome"/>
</dbReference>
<keyword evidence="2" id="KW-0812">Transmembrane</keyword>
<evidence type="ECO:0008006" key="5">
    <source>
        <dbReference type="Google" id="ProtNLM"/>
    </source>
</evidence>
<dbReference type="RefSeq" id="WP_111918959.1">
    <property type="nucleotide sequence ID" value="NZ_CAUWHR010000001.1"/>
</dbReference>
<dbReference type="KEGG" id="blau:DQQ01_05135"/>